<dbReference type="Proteomes" id="UP001428290">
    <property type="component" value="Unassembled WGS sequence"/>
</dbReference>
<dbReference type="EMBL" id="BAABRU010000031">
    <property type="protein sequence ID" value="GAA5531066.1"/>
    <property type="molecule type" value="Genomic_DNA"/>
</dbReference>
<name>A0ABP9X8B5_9CHLR</name>
<dbReference type="PIRSF" id="PIRSF030850">
    <property type="entry name" value="UCP030850"/>
    <property type="match status" value="1"/>
</dbReference>
<organism evidence="2 3">
    <name type="scientific">Herpetosiphon gulosus</name>
    <dbReference type="NCBI Taxonomy" id="1973496"/>
    <lineage>
        <taxon>Bacteria</taxon>
        <taxon>Bacillati</taxon>
        <taxon>Chloroflexota</taxon>
        <taxon>Chloroflexia</taxon>
        <taxon>Herpetosiphonales</taxon>
        <taxon>Herpetosiphonaceae</taxon>
        <taxon>Herpetosiphon</taxon>
    </lineage>
</organism>
<evidence type="ECO:0000259" key="1">
    <source>
        <dbReference type="SMART" id="SM00507"/>
    </source>
</evidence>
<dbReference type="RefSeq" id="WP_345724650.1">
    <property type="nucleotide sequence ID" value="NZ_BAABRU010000031.1"/>
</dbReference>
<feature type="domain" description="HNH nuclease" evidence="1">
    <location>
        <begin position="202"/>
        <end position="258"/>
    </location>
</feature>
<reference evidence="2 3" key="1">
    <citation type="submission" date="2024-02" db="EMBL/GenBank/DDBJ databases">
        <title>Herpetosiphon gulosus NBRC 112829.</title>
        <authorList>
            <person name="Ichikawa N."/>
            <person name="Katano-Makiyama Y."/>
            <person name="Hidaka K."/>
        </authorList>
    </citation>
    <scope>NUCLEOTIDE SEQUENCE [LARGE SCALE GENOMIC DNA]</scope>
    <source>
        <strain evidence="2 3">NBRC 112829</strain>
    </source>
</reference>
<dbReference type="Pfam" id="PF13391">
    <property type="entry name" value="HNH_2"/>
    <property type="match status" value="1"/>
</dbReference>
<dbReference type="InterPro" id="IPR011396">
    <property type="entry name" value="PT_DNA_restrict"/>
</dbReference>
<dbReference type="CDD" id="cd00085">
    <property type="entry name" value="HNHc"/>
    <property type="match status" value="1"/>
</dbReference>
<keyword evidence="3" id="KW-1185">Reference proteome</keyword>
<dbReference type="InterPro" id="IPR003615">
    <property type="entry name" value="HNH_nuc"/>
</dbReference>
<evidence type="ECO:0000313" key="2">
    <source>
        <dbReference type="EMBL" id="GAA5531066.1"/>
    </source>
</evidence>
<dbReference type="SMART" id="SM00507">
    <property type="entry name" value="HNHc"/>
    <property type="match status" value="1"/>
</dbReference>
<dbReference type="Gene3D" id="1.10.30.50">
    <property type="match status" value="1"/>
</dbReference>
<gene>
    <name evidence="2" type="ORF">Hgul01_04890</name>
</gene>
<dbReference type="InterPro" id="IPR058813">
    <property type="entry name" value="DNA-SBD_ScoMcrA"/>
</dbReference>
<protein>
    <recommendedName>
        <fullName evidence="1">HNH nuclease domain-containing protein</fullName>
    </recommendedName>
</protein>
<sequence length="323" mass="37047">MLEQYQQAFEKLKLSPSQAWPESTHFRAPYKPLMLLAVSDLIAVGTLTYNFIEYSELLLETFDRYWRIIFGLTKFANPIQPFFYLKSEGFWHLQAQPGMQQRLAATKDIKTIGQLNQLVVGATLDQALFELLQQPTTRNQLCQTLVQHYFTPELWPALGMIAQINTEIFDYSKLLLQQSQRKFREIPATDAPYQVEVRSSAFRQIVVPSYDYCCAICGIRIITPEGRSAAEAAHIIPWSRSYNDDPRNGVALCGLHHWVFDQGLLTITPIYKVQISPLVDDQPSANQALLAFARQAIQLPKQAHLCPDPVALNWHNQFVYRKE</sequence>
<evidence type="ECO:0000313" key="3">
    <source>
        <dbReference type="Proteomes" id="UP001428290"/>
    </source>
</evidence>
<accession>A0ABP9X8B5</accession>
<proteinExistence type="predicted"/>
<comment type="caution">
    <text evidence="2">The sequence shown here is derived from an EMBL/GenBank/DDBJ whole genome shotgun (WGS) entry which is preliminary data.</text>
</comment>
<dbReference type="Pfam" id="PF26340">
    <property type="entry name" value="DNA-SBD_ScoMcrA"/>
    <property type="match status" value="1"/>
</dbReference>